<dbReference type="KEGG" id="cgv:CGLAU_09690"/>
<sequence length="124" mass="13825">MALAYADRNGVNVSYYSAENEDLEHLRRDSRILLTGVSHPSSAIATQTVDGYVAQEQFQALTDMYFLEEVPRGENNVTLRKANSVPVRLGRLHILTDLAGDTSSRSVDAAERILDEIREDLPYA</sequence>
<organism evidence="1 2">
    <name type="scientific">Corynebacterium glaucum</name>
    <dbReference type="NCBI Taxonomy" id="187491"/>
    <lineage>
        <taxon>Bacteria</taxon>
        <taxon>Bacillati</taxon>
        <taxon>Actinomycetota</taxon>
        <taxon>Actinomycetes</taxon>
        <taxon>Mycobacteriales</taxon>
        <taxon>Corynebacteriaceae</taxon>
        <taxon>Corynebacterium</taxon>
    </lineage>
</organism>
<dbReference type="Proteomes" id="UP000217209">
    <property type="component" value="Chromosome"/>
</dbReference>
<gene>
    <name evidence="1" type="ORF">CGLAU_09690</name>
</gene>
<reference evidence="1 2" key="1">
    <citation type="submission" date="2016-12" db="EMBL/GenBank/DDBJ databases">
        <authorList>
            <person name="Song W.-J."/>
            <person name="Kurnit D.M."/>
        </authorList>
    </citation>
    <scope>NUCLEOTIDE SEQUENCE [LARGE SCALE GENOMIC DNA]</scope>
    <source>
        <strain evidence="1 2">DSM 30827</strain>
    </source>
</reference>
<protein>
    <submittedName>
        <fullName evidence="1">Uncharacterized protein</fullName>
    </submittedName>
</protein>
<evidence type="ECO:0000313" key="2">
    <source>
        <dbReference type="Proteomes" id="UP000217209"/>
    </source>
</evidence>
<accession>A0A1Q2HYJ2</accession>
<name>A0A1Q2HYJ2_9CORY</name>
<keyword evidence="2" id="KW-1185">Reference proteome</keyword>
<evidence type="ECO:0000313" key="1">
    <source>
        <dbReference type="EMBL" id="AQQ15889.1"/>
    </source>
</evidence>
<dbReference type="EMBL" id="CP019688">
    <property type="protein sequence ID" value="AQQ15889.1"/>
    <property type="molecule type" value="Genomic_DNA"/>
</dbReference>
<dbReference type="AlphaFoldDB" id="A0A1Q2HYJ2"/>
<proteinExistence type="predicted"/>